<dbReference type="GO" id="GO:0015297">
    <property type="term" value="F:antiporter activity"/>
    <property type="evidence" value="ECO:0007669"/>
    <property type="project" value="InterPro"/>
</dbReference>
<dbReference type="NCBIfam" id="TIGR00797">
    <property type="entry name" value="matE"/>
    <property type="match status" value="1"/>
</dbReference>
<dbReference type="AlphaFoldDB" id="A0A4Q1RM10"/>
<keyword evidence="6 7" id="KW-0472">Membrane</keyword>
<evidence type="ECO:0000256" key="1">
    <source>
        <dbReference type="ARBA" id="ARBA00004651"/>
    </source>
</evidence>
<evidence type="ECO:0000256" key="3">
    <source>
        <dbReference type="ARBA" id="ARBA00022475"/>
    </source>
</evidence>
<evidence type="ECO:0000256" key="6">
    <source>
        <dbReference type="ARBA" id="ARBA00023136"/>
    </source>
</evidence>
<sequence>MTKSMTSGKPVKLILLFALPLIVGNIFQQFYSMADTVIVGRTIGVNALAAVGCTGSVSFFILGFVMGFTSGLSILIAQRFGAGDEEGIRCSFAAGIMLSVALTIVMTFLAVALIRPAMELLQTPEEILDDAVSYIRIIFWGIGASVLFNLGSNTMRALGDSRTPLYFLIFACCVNIVLDIVLIAVVGMGVAGAGVATIFSQLLSGICCFVYIWKKMPVLRINRHHFHLAKKQLGDHLRVAFPMAFQMSIIAIGALILQFALNGLGAVSVAAYTAAQKIDSIATMPLNSLGQAMTTYTAQNYGAGKYERIKKGVFQCILISLTVSILMGLMNIFAGSNLSAIFVGSGEQDVIALSKTYLVINGSCYWVLGLLFIYRFTLQGLGNGWVPTVAGIMELIMRATAAIILVERLGFAGASSASPLAWIGACIPLGLAYHITIRKMVPKQTETAPVTVQR</sequence>
<dbReference type="Proteomes" id="UP000290106">
    <property type="component" value="Unassembled WGS sequence"/>
</dbReference>
<dbReference type="Pfam" id="PF01554">
    <property type="entry name" value="MatE"/>
    <property type="match status" value="2"/>
</dbReference>
<feature type="transmembrane region" description="Helical" evidence="7">
    <location>
        <begin position="354"/>
        <end position="373"/>
    </location>
</feature>
<feature type="transmembrane region" description="Helical" evidence="7">
    <location>
        <begin position="385"/>
        <end position="405"/>
    </location>
</feature>
<comment type="subcellular location">
    <subcellularLocation>
        <location evidence="1">Cell membrane</location>
        <topology evidence="1">Multi-pass membrane protein</topology>
    </subcellularLocation>
</comment>
<feature type="transmembrane region" description="Helical" evidence="7">
    <location>
        <begin position="164"/>
        <end position="185"/>
    </location>
</feature>
<dbReference type="GO" id="GO:0042910">
    <property type="term" value="F:xenobiotic transmembrane transporter activity"/>
    <property type="evidence" value="ECO:0007669"/>
    <property type="project" value="InterPro"/>
</dbReference>
<evidence type="ECO:0000256" key="7">
    <source>
        <dbReference type="SAM" id="Phobius"/>
    </source>
</evidence>
<gene>
    <name evidence="8" type="ORF">ETP43_13985</name>
</gene>
<dbReference type="GO" id="GO:0005886">
    <property type="term" value="C:plasma membrane"/>
    <property type="evidence" value="ECO:0007669"/>
    <property type="project" value="UniProtKB-SubCell"/>
</dbReference>
<organism evidence="8 9">
    <name type="scientific">Blautia faecicola</name>
    <dbReference type="NCBI Taxonomy" id="2509240"/>
    <lineage>
        <taxon>Bacteria</taxon>
        <taxon>Bacillati</taxon>
        <taxon>Bacillota</taxon>
        <taxon>Clostridia</taxon>
        <taxon>Lachnospirales</taxon>
        <taxon>Lachnospiraceae</taxon>
        <taxon>Blautia</taxon>
    </lineage>
</organism>
<feature type="transmembrane region" description="Helical" evidence="7">
    <location>
        <begin position="313"/>
        <end position="334"/>
    </location>
</feature>
<dbReference type="CDD" id="cd13138">
    <property type="entry name" value="MATE_yoeA_like"/>
    <property type="match status" value="1"/>
</dbReference>
<keyword evidence="5 7" id="KW-1133">Transmembrane helix</keyword>
<reference evidence="8 9" key="1">
    <citation type="submission" date="2019-01" db="EMBL/GenBank/DDBJ databases">
        <title>Blautia sp. nov. KGMB01111 isolated human feces.</title>
        <authorList>
            <person name="Park J.-E."/>
            <person name="Kim J.-S."/>
            <person name="Park S.-H."/>
        </authorList>
    </citation>
    <scope>NUCLEOTIDE SEQUENCE [LARGE SCALE GENOMIC DNA]</scope>
    <source>
        <strain evidence="8 9">KGMB01111</strain>
    </source>
</reference>
<accession>A0A4Q1RM10</accession>
<name>A0A4Q1RM10_9FIRM</name>
<evidence type="ECO:0000256" key="5">
    <source>
        <dbReference type="ARBA" id="ARBA00022989"/>
    </source>
</evidence>
<feature type="transmembrane region" description="Helical" evidence="7">
    <location>
        <begin position="58"/>
        <end position="78"/>
    </location>
</feature>
<feature type="transmembrane region" description="Helical" evidence="7">
    <location>
        <begin position="411"/>
        <end position="433"/>
    </location>
</feature>
<dbReference type="InterPro" id="IPR048279">
    <property type="entry name" value="MdtK-like"/>
</dbReference>
<keyword evidence="3" id="KW-1003">Cell membrane</keyword>
<feature type="transmembrane region" description="Helical" evidence="7">
    <location>
        <begin position="191"/>
        <end position="213"/>
    </location>
</feature>
<evidence type="ECO:0000313" key="9">
    <source>
        <dbReference type="Proteomes" id="UP000290106"/>
    </source>
</evidence>
<feature type="transmembrane region" description="Helical" evidence="7">
    <location>
        <begin position="90"/>
        <end position="114"/>
    </location>
</feature>
<feature type="transmembrane region" description="Helical" evidence="7">
    <location>
        <begin position="281"/>
        <end position="301"/>
    </location>
</feature>
<dbReference type="PANTHER" id="PTHR43549">
    <property type="entry name" value="MULTIDRUG RESISTANCE PROTEIN YPNP-RELATED"/>
    <property type="match status" value="1"/>
</dbReference>
<dbReference type="InterPro" id="IPR052031">
    <property type="entry name" value="Membrane_Transporter-Flippase"/>
</dbReference>
<keyword evidence="4 7" id="KW-0812">Transmembrane</keyword>
<dbReference type="OrthoDB" id="9776324at2"/>
<proteinExistence type="predicted"/>
<protein>
    <submittedName>
        <fullName evidence="8">MATE family efflux transporter</fullName>
    </submittedName>
</protein>
<dbReference type="EMBL" id="SDKC01000001">
    <property type="protein sequence ID" value="RXS76792.1"/>
    <property type="molecule type" value="Genomic_DNA"/>
</dbReference>
<evidence type="ECO:0000256" key="4">
    <source>
        <dbReference type="ARBA" id="ARBA00022692"/>
    </source>
</evidence>
<evidence type="ECO:0000256" key="2">
    <source>
        <dbReference type="ARBA" id="ARBA00022448"/>
    </source>
</evidence>
<dbReference type="InterPro" id="IPR002528">
    <property type="entry name" value="MATE_fam"/>
</dbReference>
<evidence type="ECO:0000313" key="8">
    <source>
        <dbReference type="EMBL" id="RXS76792.1"/>
    </source>
</evidence>
<feature type="transmembrane region" description="Helical" evidence="7">
    <location>
        <begin position="239"/>
        <end position="261"/>
    </location>
</feature>
<comment type="caution">
    <text evidence="8">The sequence shown here is derived from an EMBL/GenBank/DDBJ whole genome shotgun (WGS) entry which is preliminary data.</text>
</comment>
<feature type="transmembrane region" description="Helical" evidence="7">
    <location>
        <begin position="134"/>
        <end position="152"/>
    </location>
</feature>
<keyword evidence="9" id="KW-1185">Reference proteome</keyword>
<dbReference type="PANTHER" id="PTHR43549:SF3">
    <property type="entry name" value="MULTIDRUG RESISTANCE PROTEIN YPNP-RELATED"/>
    <property type="match status" value="1"/>
</dbReference>
<dbReference type="PIRSF" id="PIRSF006603">
    <property type="entry name" value="DinF"/>
    <property type="match status" value="1"/>
</dbReference>
<keyword evidence="2" id="KW-0813">Transport</keyword>